<keyword evidence="5" id="KW-0677">Repeat</keyword>
<dbReference type="GO" id="GO:0003677">
    <property type="term" value="F:DNA binding"/>
    <property type="evidence" value="ECO:0007669"/>
    <property type="project" value="UniProtKB-KW"/>
</dbReference>
<accession>A0A6I8SU47</accession>
<dbReference type="GO" id="GO:0008270">
    <property type="term" value="F:zinc ion binding"/>
    <property type="evidence" value="ECO:0007669"/>
    <property type="project" value="UniProtKB-KW"/>
</dbReference>
<dbReference type="GO" id="GO:0005634">
    <property type="term" value="C:nucleus"/>
    <property type="evidence" value="ECO:0007669"/>
    <property type="project" value="UniProtKB-SubCell"/>
</dbReference>
<evidence type="ECO:0000256" key="3">
    <source>
        <dbReference type="ARBA" id="ARBA00006991"/>
    </source>
</evidence>
<comment type="function">
    <text evidence="1">May be involved in transcriptional regulation.</text>
</comment>
<dbReference type="Gene3D" id="3.30.160.60">
    <property type="entry name" value="Classic Zinc Finger"/>
    <property type="match status" value="4"/>
</dbReference>
<dbReference type="SUPFAM" id="SSF57667">
    <property type="entry name" value="beta-beta-alpha zinc fingers"/>
    <property type="match status" value="2"/>
</dbReference>
<proteinExistence type="inferred from homology"/>
<dbReference type="InParanoid" id="A0A6I8SU47"/>
<dbReference type="Bgee" id="ENSXETG00000039960">
    <property type="expression patterns" value="Expressed in 2-cell stage embryo and 15 other cell types or tissues"/>
</dbReference>
<organism evidence="14">
    <name type="scientific">Xenopus tropicalis</name>
    <name type="common">Western clawed frog</name>
    <name type="synonym">Silurana tropicalis</name>
    <dbReference type="NCBI Taxonomy" id="8364"/>
    <lineage>
        <taxon>Eukaryota</taxon>
        <taxon>Metazoa</taxon>
        <taxon>Chordata</taxon>
        <taxon>Craniata</taxon>
        <taxon>Vertebrata</taxon>
        <taxon>Euteleostomi</taxon>
        <taxon>Amphibia</taxon>
        <taxon>Batrachia</taxon>
        <taxon>Anura</taxon>
        <taxon>Pipoidea</taxon>
        <taxon>Pipidae</taxon>
        <taxon>Xenopodinae</taxon>
        <taxon>Xenopus</taxon>
        <taxon>Silurana</taxon>
    </lineage>
</organism>
<keyword evidence="7" id="KW-0862">Zinc</keyword>
<reference evidence="14" key="2">
    <citation type="submission" date="2020-05" db="UniProtKB">
        <authorList>
            <consortium name="Ensembl"/>
        </authorList>
    </citation>
    <scope>IDENTIFICATION</scope>
</reference>
<keyword evidence="8" id="KW-0805">Transcription regulation</keyword>
<dbReference type="Pfam" id="PF00096">
    <property type="entry name" value="zf-C2H2"/>
    <property type="match status" value="4"/>
</dbReference>
<evidence type="ECO:0000256" key="10">
    <source>
        <dbReference type="ARBA" id="ARBA00023163"/>
    </source>
</evidence>
<comment type="subcellular location">
    <subcellularLocation>
        <location evidence="2">Nucleus</location>
    </subcellularLocation>
</comment>
<evidence type="ECO:0000256" key="2">
    <source>
        <dbReference type="ARBA" id="ARBA00004123"/>
    </source>
</evidence>
<feature type="domain" description="C2H2-type" evidence="13">
    <location>
        <begin position="470"/>
        <end position="497"/>
    </location>
</feature>
<gene>
    <name evidence="14" type="primary">LOC101734390</name>
</gene>
<dbReference type="FunFam" id="3.30.160.60:FF:000848">
    <property type="entry name" value="Zinc finger protein 35"/>
    <property type="match status" value="1"/>
</dbReference>
<dbReference type="InterPro" id="IPR013087">
    <property type="entry name" value="Znf_C2H2_type"/>
</dbReference>
<feature type="domain" description="C2H2-type" evidence="13">
    <location>
        <begin position="442"/>
        <end position="469"/>
    </location>
</feature>
<evidence type="ECO:0000256" key="1">
    <source>
        <dbReference type="ARBA" id="ARBA00003767"/>
    </source>
</evidence>
<dbReference type="PROSITE" id="PS00028">
    <property type="entry name" value="ZINC_FINGER_C2H2_1"/>
    <property type="match status" value="4"/>
</dbReference>
<reference evidence="14" key="1">
    <citation type="journal article" date="2010" name="Science">
        <title>The genome of the Western clawed frog Xenopus tropicalis.</title>
        <authorList>
            <person name="Hellsten U."/>
            <person name="Harland R.M."/>
            <person name="Gilchrist M.J."/>
            <person name="Hendrix D."/>
            <person name="Jurka J."/>
            <person name="Kapitonov V."/>
            <person name="Ovcharenko I."/>
            <person name="Putnam N.H."/>
            <person name="Shu S."/>
            <person name="Taher L."/>
            <person name="Blitz I.L."/>
            <person name="Blumberg B."/>
            <person name="Dichmann D.S."/>
            <person name="Dubchak I."/>
            <person name="Amaya E."/>
            <person name="Detter J.C."/>
            <person name="Fletcher R."/>
            <person name="Gerhard D.S."/>
            <person name="Goodstein D."/>
            <person name="Graves T."/>
            <person name="Grigoriev I.V."/>
            <person name="Grimwood J."/>
            <person name="Kawashima T."/>
            <person name="Lindquist E."/>
            <person name="Lucas S.M."/>
            <person name="Mead P.E."/>
            <person name="Mitros T."/>
            <person name="Ogino H."/>
            <person name="Ohta Y."/>
            <person name="Poliakov A.V."/>
            <person name="Pollet N."/>
            <person name="Robert J."/>
            <person name="Salamov A."/>
            <person name="Sater A.K."/>
            <person name="Schmutz J."/>
            <person name="Terry A."/>
            <person name="Vize P.D."/>
            <person name="Warren W.C."/>
            <person name="Wells D."/>
            <person name="Wills A."/>
            <person name="Wilson R.K."/>
            <person name="Zimmerman L.B."/>
            <person name="Zorn A.M."/>
            <person name="Grainger R."/>
            <person name="Grammer T."/>
            <person name="Khokha M.K."/>
            <person name="Richardson P.M."/>
            <person name="Rokhsar D.S."/>
        </authorList>
    </citation>
    <scope>NUCLEOTIDE SEQUENCE [LARGE SCALE GENOMIC DNA]</scope>
    <source>
        <strain evidence="14">Nigerian</strain>
    </source>
</reference>
<evidence type="ECO:0000256" key="4">
    <source>
        <dbReference type="ARBA" id="ARBA00022723"/>
    </source>
</evidence>
<sequence length="521" mass="57736">MGCGAFSEEAAFTSEIKTHNTLLSLYSLQECVVVKKNGEQITDGVNQIHIPKMDPPPNSSARNRAPHLPITEVPLGYEGVSVCLSPEGWKYTARHKGSAGADPDVAVNNTNSELRVEEILMEPDTSADCNRNTPEIHRWSAPNYTDGDNVAPHNYQVQPAAMMVPHNYKEEEIPTEISVGESADRIIPPKSPILQYQTVQGAEQGLTQNYQIEPPDTISQQERCDDDVVLPQHCREDAQCKMEEEEIYAEPAGLGNQLNTSPTYHPNLVHETDLSQNAKQYQREHCASGKPHNLVVDTGFHSEEFQNPAAFPRGHAGRSQALNRSLQGSPCAQPITSVKQKHAVDRREFRNNLEFTLHLKSHSREPMGSGSSESFANHSGFALQTMQRGQCVRAVLTRTKMAAQQCIQAANKGYVCPTCGKGFSQKSDLIVHQRIHTGEKPFVCSDCGKSFTQRGHRTSHMRSHTGEKPFSCAECGKRFTRKSTLIVHQRSHTHSKYACSDCGACFTKHAVLAAHQKTHIK</sequence>
<dbReference type="PANTHER" id="PTHR23226:SF397">
    <property type="entry name" value="C2H2-TYPE DOMAIN-CONTAINING PROTEIN"/>
    <property type="match status" value="1"/>
</dbReference>
<dbReference type="InterPro" id="IPR036236">
    <property type="entry name" value="Znf_C2H2_sf"/>
</dbReference>
<evidence type="ECO:0000256" key="11">
    <source>
        <dbReference type="ARBA" id="ARBA00023242"/>
    </source>
</evidence>
<keyword evidence="11" id="KW-0539">Nucleus</keyword>
<name>A0A6I8SU47_XENTR</name>
<keyword evidence="9" id="KW-0238">DNA-binding</keyword>
<evidence type="ECO:0000313" key="14">
    <source>
        <dbReference type="Ensembl" id="ENSXETP00000101372"/>
    </source>
</evidence>
<dbReference type="PROSITE" id="PS50157">
    <property type="entry name" value="ZINC_FINGER_C2H2_2"/>
    <property type="match status" value="4"/>
</dbReference>
<dbReference type="FunFam" id="3.30.160.60:FF:000966">
    <property type="entry name" value="ZFP90 zinc finger protein"/>
    <property type="match status" value="1"/>
</dbReference>
<evidence type="ECO:0000256" key="9">
    <source>
        <dbReference type="ARBA" id="ARBA00023125"/>
    </source>
</evidence>
<dbReference type="GeneTree" id="ENSGT01150000286958"/>
<evidence type="ECO:0000259" key="13">
    <source>
        <dbReference type="PROSITE" id="PS50157"/>
    </source>
</evidence>
<keyword evidence="4" id="KW-0479">Metal-binding</keyword>
<evidence type="ECO:0000256" key="7">
    <source>
        <dbReference type="ARBA" id="ARBA00022833"/>
    </source>
</evidence>
<feature type="domain" description="C2H2-type" evidence="13">
    <location>
        <begin position="497"/>
        <end position="521"/>
    </location>
</feature>
<evidence type="ECO:0000256" key="8">
    <source>
        <dbReference type="ARBA" id="ARBA00023015"/>
    </source>
</evidence>
<protein>
    <submittedName>
        <fullName evidence="14">Oocyte zinc finger protein XlCOF7.1</fullName>
    </submittedName>
</protein>
<feature type="domain" description="C2H2-type" evidence="13">
    <location>
        <begin position="414"/>
        <end position="441"/>
    </location>
</feature>
<keyword evidence="10" id="KW-0804">Transcription</keyword>
<dbReference type="AlphaFoldDB" id="A0A6I8SU47"/>
<comment type="similarity">
    <text evidence="3">Belongs to the krueppel C2H2-type zinc-finger protein family.</text>
</comment>
<evidence type="ECO:0000256" key="6">
    <source>
        <dbReference type="ARBA" id="ARBA00022771"/>
    </source>
</evidence>
<keyword evidence="6 12" id="KW-0863">Zinc-finger</keyword>
<dbReference type="FunFam" id="3.30.160.60:FF:002343">
    <property type="entry name" value="Zinc finger protein 33A"/>
    <property type="match status" value="1"/>
</dbReference>
<evidence type="ECO:0000256" key="5">
    <source>
        <dbReference type="ARBA" id="ARBA00022737"/>
    </source>
</evidence>
<dbReference type="PANTHER" id="PTHR23226">
    <property type="entry name" value="ZINC FINGER AND SCAN DOMAIN-CONTAINING"/>
    <property type="match status" value="1"/>
</dbReference>
<evidence type="ECO:0000256" key="12">
    <source>
        <dbReference type="PROSITE-ProRule" id="PRU00042"/>
    </source>
</evidence>
<dbReference type="Ensembl" id="ENSXETT00000069607">
    <property type="protein sequence ID" value="ENSXETP00000101372"/>
    <property type="gene ID" value="ENSXETG00000039960"/>
</dbReference>
<dbReference type="SMART" id="SM00355">
    <property type="entry name" value="ZnF_C2H2"/>
    <property type="match status" value="4"/>
</dbReference>